<evidence type="ECO:0000313" key="2">
    <source>
        <dbReference type="Proteomes" id="UP000636458"/>
    </source>
</evidence>
<dbReference type="AlphaFoldDB" id="A0A934W290"/>
<comment type="caution">
    <text evidence="1">The sequence shown here is derived from an EMBL/GenBank/DDBJ whole genome shotgun (WGS) entry which is preliminary data.</text>
</comment>
<dbReference type="EMBL" id="JAEPES010000003">
    <property type="protein sequence ID" value="MBK4347673.1"/>
    <property type="molecule type" value="Genomic_DNA"/>
</dbReference>
<organism evidence="1 2">
    <name type="scientific">Lacisediminihabitans changchengi</name>
    <dbReference type="NCBI Taxonomy" id="2787634"/>
    <lineage>
        <taxon>Bacteria</taxon>
        <taxon>Bacillati</taxon>
        <taxon>Actinomycetota</taxon>
        <taxon>Actinomycetes</taxon>
        <taxon>Micrococcales</taxon>
        <taxon>Microbacteriaceae</taxon>
        <taxon>Lacisediminihabitans</taxon>
    </lineage>
</organism>
<dbReference type="RefSeq" id="WP_200556240.1">
    <property type="nucleotide sequence ID" value="NZ_JAEPES010000003.1"/>
</dbReference>
<evidence type="ECO:0008006" key="3">
    <source>
        <dbReference type="Google" id="ProtNLM"/>
    </source>
</evidence>
<sequence length="334" mass="36364">MTDVSLRARFLASGTWIGLDAVGMSFELERDGKHVTVALPSGPDTFSEHLVEDSPYPVLPSLASGGPVFAEPDRDTRTAALVIFEVVVDFECDFPVPKPDEIPPEVRALADAGYAEGASIAIAVVGDFLRHLHAAAPAQSWRGLAAHDPEQYGIAQLEYRPSGQRILGYGPAQTQTMRSSRLRVDLDQMLVIAANVADGRDPDLPSSLLADAWHFTDSILDLDRATLVAAIACEVRVKQTIRDLVPADRLAMTELVLKRRSNLPELLDEVIAAALDVTLRLDDPPLFKRVQVLAAHQNMIVHTGRPKPDAEHVRTPAQTGADLFAWLEGLPDRV</sequence>
<proteinExistence type="predicted"/>
<keyword evidence="2" id="KW-1185">Reference proteome</keyword>
<accession>A0A934W290</accession>
<dbReference type="Proteomes" id="UP000636458">
    <property type="component" value="Unassembled WGS sequence"/>
</dbReference>
<protein>
    <recommendedName>
        <fullName evidence="3">ApeA N-terminal domain-containing protein</fullName>
    </recommendedName>
</protein>
<name>A0A934W290_9MICO</name>
<reference evidence="1" key="1">
    <citation type="submission" date="2021-01" db="EMBL/GenBank/DDBJ databases">
        <title>Lacisediminihabitans sp. nov. strain G11-30, isolated from Antarctic Soil.</title>
        <authorList>
            <person name="Li J."/>
        </authorList>
    </citation>
    <scope>NUCLEOTIDE SEQUENCE</scope>
    <source>
        <strain evidence="1">G11-30</strain>
    </source>
</reference>
<gene>
    <name evidence="1" type="ORF">IV501_08515</name>
</gene>
<evidence type="ECO:0000313" key="1">
    <source>
        <dbReference type="EMBL" id="MBK4347673.1"/>
    </source>
</evidence>